<name>A0A3N1CVJ8_9ACTN</name>
<evidence type="ECO:0000313" key="2">
    <source>
        <dbReference type="EMBL" id="ROO85320.1"/>
    </source>
</evidence>
<evidence type="ECO:0000256" key="1">
    <source>
        <dbReference type="SAM" id="Phobius"/>
    </source>
</evidence>
<feature type="transmembrane region" description="Helical" evidence="1">
    <location>
        <begin position="103"/>
        <end position="121"/>
    </location>
</feature>
<proteinExistence type="predicted"/>
<accession>A0A3N1CVJ8</accession>
<evidence type="ECO:0000313" key="3">
    <source>
        <dbReference type="Proteomes" id="UP000272400"/>
    </source>
</evidence>
<keyword evidence="3" id="KW-1185">Reference proteome</keyword>
<protein>
    <submittedName>
        <fullName evidence="2">Uncharacterized protein</fullName>
    </submittedName>
</protein>
<sequence>MNTTSRRLLITVFAAPFAALALWALAVPGAGVSLDVAAHGGPRPVGPLAIASASIAAGLAGWALLALLERFVPRPRLTWTLTALTVLALSLLSPLSLPSTGTNTTLTLLHLAVAAVLIPALPRR</sequence>
<organism evidence="2 3">
    <name type="scientific">Actinocorallia herbida</name>
    <dbReference type="NCBI Taxonomy" id="58109"/>
    <lineage>
        <taxon>Bacteria</taxon>
        <taxon>Bacillati</taxon>
        <taxon>Actinomycetota</taxon>
        <taxon>Actinomycetes</taxon>
        <taxon>Streptosporangiales</taxon>
        <taxon>Thermomonosporaceae</taxon>
        <taxon>Actinocorallia</taxon>
    </lineage>
</organism>
<dbReference type="EMBL" id="RJKE01000001">
    <property type="protein sequence ID" value="ROO85320.1"/>
    <property type="molecule type" value="Genomic_DNA"/>
</dbReference>
<dbReference type="Pfam" id="PF19545">
    <property type="entry name" value="DUF6069"/>
    <property type="match status" value="1"/>
</dbReference>
<reference evidence="2 3" key="1">
    <citation type="submission" date="2018-11" db="EMBL/GenBank/DDBJ databases">
        <title>Sequencing the genomes of 1000 actinobacteria strains.</title>
        <authorList>
            <person name="Klenk H.-P."/>
        </authorList>
    </citation>
    <scope>NUCLEOTIDE SEQUENCE [LARGE SCALE GENOMIC DNA]</scope>
    <source>
        <strain evidence="2 3">DSM 44254</strain>
    </source>
</reference>
<dbReference type="AlphaFoldDB" id="A0A3N1CVJ8"/>
<comment type="caution">
    <text evidence="2">The sequence shown here is derived from an EMBL/GenBank/DDBJ whole genome shotgun (WGS) entry which is preliminary data.</text>
</comment>
<feature type="transmembrane region" description="Helical" evidence="1">
    <location>
        <begin position="48"/>
        <end position="68"/>
    </location>
</feature>
<dbReference type="RefSeq" id="WP_123664842.1">
    <property type="nucleotide sequence ID" value="NZ_RJKE01000001.1"/>
</dbReference>
<feature type="transmembrane region" description="Helical" evidence="1">
    <location>
        <begin position="77"/>
        <end position="97"/>
    </location>
</feature>
<dbReference type="InterPro" id="IPR045713">
    <property type="entry name" value="DUF6069"/>
</dbReference>
<keyword evidence="1" id="KW-1133">Transmembrane helix</keyword>
<keyword evidence="1" id="KW-0472">Membrane</keyword>
<gene>
    <name evidence="2" type="ORF">EDD29_2863</name>
</gene>
<dbReference type="Proteomes" id="UP000272400">
    <property type="component" value="Unassembled WGS sequence"/>
</dbReference>
<keyword evidence="1" id="KW-0812">Transmembrane</keyword>